<dbReference type="RefSeq" id="XP_020047677.1">
    <property type="nucleotide sequence ID" value="XM_020191722.1"/>
</dbReference>
<dbReference type="Proteomes" id="UP000095038">
    <property type="component" value="Unassembled WGS sequence"/>
</dbReference>
<dbReference type="Pfam" id="PF12222">
    <property type="entry name" value="PNGaseA"/>
    <property type="match status" value="1"/>
</dbReference>
<dbReference type="GeneID" id="30965358"/>
<feature type="domain" description="Peptide N-acetyl-beta-D-glucosaminyl asparaginase amidase A N-terminal" evidence="1">
    <location>
        <begin position="181"/>
        <end position="504"/>
    </location>
</feature>
<organism evidence="2 3">
    <name type="scientific">Ascoidea rubescens DSM 1968</name>
    <dbReference type="NCBI Taxonomy" id="1344418"/>
    <lineage>
        <taxon>Eukaryota</taxon>
        <taxon>Fungi</taxon>
        <taxon>Dikarya</taxon>
        <taxon>Ascomycota</taxon>
        <taxon>Saccharomycotina</taxon>
        <taxon>Saccharomycetes</taxon>
        <taxon>Ascoideaceae</taxon>
        <taxon>Ascoidea</taxon>
    </lineage>
</organism>
<dbReference type="InterPro" id="IPR056948">
    <property type="entry name" value="PNGaseA_N"/>
</dbReference>
<evidence type="ECO:0000259" key="1">
    <source>
        <dbReference type="Pfam" id="PF12222"/>
    </source>
</evidence>
<accession>A0A1D2VIL3</accession>
<dbReference type="InParanoid" id="A0A1D2VIL3"/>
<dbReference type="OrthoDB" id="1612078at2759"/>
<sequence length="708" mass="78490">MPSQYSDMPRYYDEPKGDCKDSALDLESSAFKHPSKPGSRSFKLLFSFSLFLLSVYYLSEKFVQFQFFSSIDPIDSIVCFDSLDLPDYDFFSSLSSTFKKKKPLPPVSLPSLVYEIDFPITYPSTANITTDLLLNDSLTSDVLSIDSIYEPPNDFSSLNITNAFLTLNVSTNITNVDSPIQPPIIFDIYFDDYIIWRSSSPTSNSNQTFTNSTSSKNITDYLSLLSDSHKVSLKLINGVILNDINITLSYTLISNPLFFNSNPNINTKKNSPESINNYSFFSNVSTVNISDIFNYNYPPNKVIPLSNSGDSFQLPNDNYLISIPQLPTNTTKISIDLFATALDEEINYFKNLLQSPPSSSDSPPDECDPPYNENGPLRVINIYADNIFIQSVAPYPTLLTQNQISKYINNSVAFQPLASTYAFNSLSYNVDLSVILPLLWNAPVSLTIEIISPIKVSSPISKPPLPTPLPPPSNSADFFPSSDWLLSANLLSWESSKIKSSTGLLIFTNSSISSRGIIIPANGLTQITKSKITSDLFSLFNITLIDGLTHSISYNLNTSTAAVNVQNSRFLNQIKIYKSDNDNLVNITIQELLPSSISPSPIYSILKESQYSVKLDEIKSIPFNPFSKPSVKYESKALTTVKVNKSKPMKFSRKNEVSLKSSILTTDVKIKAKLPSNKKLSFSRSAEAVDGILVKDTGLVLGSPTLDI</sequence>
<protein>
    <recommendedName>
        <fullName evidence="1">Peptide N-acetyl-beta-D-glucosaminyl asparaginase amidase A N-terminal domain-containing protein</fullName>
    </recommendedName>
</protein>
<evidence type="ECO:0000313" key="3">
    <source>
        <dbReference type="Proteomes" id="UP000095038"/>
    </source>
</evidence>
<dbReference type="AlphaFoldDB" id="A0A1D2VIL3"/>
<gene>
    <name evidence="2" type="ORF">ASCRUDRAFT_69875</name>
</gene>
<dbReference type="EMBL" id="KV454479">
    <property type="protein sequence ID" value="ODV61370.1"/>
    <property type="molecule type" value="Genomic_DNA"/>
</dbReference>
<reference evidence="3" key="1">
    <citation type="submission" date="2016-05" db="EMBL/GenBank/DDBJ databases">
        <title>Comparative genomics of biotechnologically important yeasts.</title>
        <authorList>
            <consortium name="DOE Joint Genome Institute"/>
            <person name="Riley R."/>
            <person name="Haridas S."/>
            <person name="Wolfe K.H."/>
            <person name="Lopes M.R."/>
            <person name="Hittinger C.T."/>
            <person name="Goker M."/>
            <person name="Salamov A."/>
            <person name="Wisecaver J."/>
            <person name="Long T.M."/>
            <person name="Aerts A.L."/>
            <person name="Barry K."/>
            <person name="Choi C."/>
            <person name="Clum A."/>
            <person name="Coughlan A.Y."/>
            <person name="Deshpande S."/>
            <person name="Douglass A.P."/>
            <person name="Hanson S.J."/>
            <person name="Klenk H.-P."/>
            <person name="Labutti K."/>
            <person name="Lapidus A."/>
            <person name="Lindquist E."/>
            <person name="Lipzen A."/>
            <person name="Meier-Kolthoff J.P."/>
            <person name="Ohm R.A."/>
            <person name="Otillar R.P."/>
            <person name="Pangilinan J."/>
            <person name="Peng Y."/>
            <person name="Rokas A."/>
            <person name="Rosa C.A."/>
            <person name="Scheuner C."/>
            <person name="Sibirny A.A."/>
            <person name="Slot J.C."/>
            <person name="Stielow J.B."/>
            <person name="Sun H."/>
            <person name="Kurtzman C.P."/>
            <person name="Blackwell M."/>
            <person name="Grigoriev I.V."/>
            <person name="Jeffries T.W."/>
        </authorList>
    </citation>
    <scope>NUCLEOTIDE SEQUENCE [LARGE SCALE GENOMIC DNA]</scope>
    <source>
        <strain evidence="3">DSM 1968</strain>
    </source>
</reference>
<name>A0A1D2VIL3_9ASCO</name>
<keyword evidence="3" id="KW-1185">Reference proteome</keyword>
<proteinExistence type="predicted"/>
<evidence type="ECO:0000313" key="2">
    <source>
        <dbReference type="EMBL" id="ODV61370.1"/>
    </source>
</evidence>